<dbReference type="InterPro" id="IPR051199">
    <property type="entry name" value="LPS_LOS_Heptosyltrfase"/>
</dbReference>
<evidence type="ECO:0000313" key="7">
    <source>
        <dbReference type="Proteomes" id="UP000252357"/>
    </source>
</evidence>
<dbReference type="AlphaFoldDB" id="A0A368KZJ9"/>
<evidence type="ECO:0000256" key="3">
    <source>
        <dbReference type="ARBA" id="ARBA00043995"/>
    </source>
</evidence>
<dbReference type="GO" id="GO:0009244">
    <property type="term" value="P:lipopolysaccharide core region biosynthetic process"/>
    <property type="evidence" value="ECO:0007669"/>
    <property type="project" value="TreeGrafter"/>
</dbReference>
<evidence type="ECO:0000256" key="5">
    <source>
        <dbReference type="ARBA" id="ARBA00047503"/>
    </source>
</evidence>
<dbReference type="InterPro" id="IPR002201">
    <property type="entry name" value="Glyco_trans_9"/>
</dbReference>
<gene>
    <name evidence="6" type="primary">waaF</name>
    <name evidence="6" type="ORF">DU000_10300</name>
</gene>
<keyword evidence="7" id="KW-1185">Reference proteome</keyword>
<comment type="caution">
    <text evidence="6">The sequence shown here is derived from an EMBL/GenBank/DDBJ whole genome shotgun (WGS) entry which is preliminary data.</text>
</comment>
<dbReference type="Gene3D" id="3.40.50.2000">
    <property type="entry name" value="Glycogen Phosphorylase B"/>
    <property type="match status" value="2"/>
</dbReference>
<dbReference type="RefSeq" id="WP_114403336.1">
    <property type="nucleotide sequence ID" value="NZ_QPGB01000005.1"/>
</dbReference>
<dbReference type="NCBIfam" id="TIGR02195">
    <property type="entry name" value="heptsyl_trn_II"/>
    <property type="match status" value="1"/>
</dbReference>
<protein>
    <recommendedName>
        <fullName evidence="4">lipopolysaccharide heptosyltransferase II</fullName>
        <ecNumber evidence="4">2.4.99.24</ecNumber>
    </recommendedName>
</protein>
<accession>A0A368KZJ9</accession>
<keyword evidence="1" id="KW-0328">Glycosyltransferase</keyword>
<comment type="similarity">
    <text evidence="3">Belongs to the glycosyltransferase 9 family.</text>
</comment>
<dbReference type="PANTHER" id="PTHR30160">
    <property type="entry name" value="TETRAACYLDISACCHARIDE 4'-KINASE-RELATED"/>
    <property type="match status" value="1"/>
</dbReference>
<name>A0A368KZJ9_9BURK</name>
<dbReference type="SUPFAM" id="SSF53756">
    <property type="entry name" value="UDP-Glycosyltransferase/glycogen phosphorylase"/>
    <property type="match status" value="1"/>
</dbReference>
<dbReference type="GO" id="GO:0005829">
    <property type="term" value="C:cytosol"/>
    <property type="evidence" value="ECO:0007669"/>
    <property type="project" value="TreeGrafter"/>
</dbReference>
<dbReference type="CDD" id="cd03789">
    <property type="entry name" value="GT9_LPS_heptosyltransferase"/>
    <property type="match status" value="1"/>
</dbReference>
<evidence type="ECO:0000256" key="2">
    <source>
        <dbReference type="ARBA" id="ARBA00022679"/>
    </source>
</evidence>
<evidence type="ECO:0000256" key="1">
    <source>
        <dbReference type="ARBA" id="ARBA00022676"/>
    </source>
</evidence>
<dbReference type="FunFam" id="3.40.50.2000:FF:000023">
    <property type="entry name" value="ADP-heptose--LPS heptosyltransferase II"/>
    <property type="match status" value="1"/>
</dbReference>
<sequence length="350" mass="37604">MKILLVAPNWIGDCLMAQPLFALLKQQGAHLTLLAPTWVAPLAKLMPEIDVVMPHAFAHGRWQWSARRQLARELAQLGFDVAVVLPNSFKSALLPWLAGIPLRLGYRGEWRNPLLHRLLPNPPRHPRPPMHAHYLALAQLLDIPMPAAAPVPALQVSPALQAAAAQALVAHGMAPGQPYWVFAPGAEYGPAKRWPTAHFAALGAQVLAAQPETALVILGSANDAPLGEAIRQASPVAVQPQLYNLCGQTSLDMAAAIIAQAQQVISNDSGLMHVAAALTVPQVAIFGSSDPRHTPPRSARADVMWLQLSCSPCFKRDCPLGTLACLQQISPQDVADKTNLRLAKVSHATQ</sequence>
<dbReference type="Proteomes" id="UP000252357">
    <property type="component" value="Unassembled WGS sequence"/>
</dbReference>
<reference evidence="6 7" key="1">
    <citation type="journal article" date="2018" name="Int. J. Syst. Evol. Microbiol.">
        <title>Parvibium lacunae gen. nov., sp. nov., a new member of the family Alcaligenaceae isolated from a freshwater pond.</title>
        <authorList>
            <person name="Chen W.M."/>
            <person name="Xie P.B."/>
            <person name="Hsu M.Y."/>
            <person name="Sheu S.Y."/>
        </authorList>
    </citation>
    <scope>NUCLEOTIDE SEQUENCE [LARGE SCALE GENOMIC DNA]</scope>
    <source>
        <strain evidence="6 7">KMB9</strain>
    </source>
</reference>
<dbReference type="PANTHER" id="PTHR30160:SF7">
    <property type="entry name" value="ADP-HEPTOSE--LPS HEPTOSYLTRANSFERASE 2"/>
    <property type="match status" value="1"/>
</dbReference>
<dbReference type="Pfam" id="PF01075">
    <property type="entry name" value="Glyco_transf_9"/>
    <property type="match status" value="1"/>
</dbReference>
<dbReference type="InterPro" id="IPR011910">
    <property type="entry name" value="RfaF"/>
</dbReference>
<evidence type="ECO:0000313" key="6">
    <source>
        <dbReference type="EMBL" id="RCS56733.1"/>
    </source>
</evidence>
<dbReference type="OrthoDB" id="9797795at2"/>
<comment type="catalytic activity">
    <reaction evidence="5">
        <text>an L-alpha-D-Hep-(1-&gt;5)-[alpha-Kdo-(2-&gt;4)]-alpha-Kdo-(2-&gt;6)-lipid A + ADP-L-glycero-beta-D-manno-heptose = an L-alpha-D-Hep-(1-&gt;3)-L-alpha-D-Hep-(1-&gt;5)-[alpha-Kdo-(2-&gt;4)]-alpha-Kdo-(2-&gt;6)-lipid A + ADP + H(+)</text>
        <dbReference type="Rhea" id="RHEA:74071"/>
        <dbReference type="ChEBI" id="CHEBI:15378"/>
        <dbReference type="ChEBI" id="CHEBI:61506"/>
        <dbReference type="ChEBI" id="CHEBI:193068"/>
        <dbReference type="ChEBI" id="CHEBI:193069"/>
        <dbReference type="ChEBI" id="CHEBI:456216"/>
        <dbReference type="EC" id="2.4.99.24"/>
    </reaction>
</comment>
<keyword evidence="2 6" id="KW-0808">Transferase</keyword>
<dbReference type="GO" id="GO:0008713">
    <property type="term" value="F:ADP-heptose-lipopolysaccharide heptosyltransferase activity"/>
    <property type="evidence" value="ECO:0007669"/>
    <property type="project" value="UniProtKB-EC"/>
</dbReference>
<organism evidence="6 7">
    <name type="scientific">Parvibium lacunae</name>
    <dbReference type="NCBI Taxonomy" id="1888893"/>
    <lineage>
        <taxon>Bacteria</taxon>
        <taxon>Pseudomonadati</taxon>
        <taxon>Pseudomonadota</taxon>
        <taxon>Betaproteobacteria</taxon>
        <taxon>Burkholderiales</taxon>
        <taxon>Alcaligenaceae</taxon>
        <taxon>Parvibium</taxon>
    </lineage>
</organism>
<dbReference type="EMBL" id="QPGB01000005">
    <property type="protein sequence ID" value="RCS56733.1"/>
    <property type="molecule type" value="Genomic_DNA"/>
</dbReference>
<evidence type="ECO:0000256" key="4">
    <source>
        <dbReference type="ARBA" id="ARBA00044042"/>
    </source>
</evidence>
<dbReference type="EC" id="2.4.99.24" evidence="4"/>
<proteinExistence type="inferred from homology"/>